<evidence type="ECO:0000313" key="10">
    <source>
        <dbReference type="EMBL" id="PRT52511.1"/>
    </source>
</evidence>
<keyword evidence="11" id="KW-1185">Reference proteome</keyword>
<keyword evidence="4 9" id="KW-1133">Transmembrane helix</keyword>
<evidence type="ECO:0000256" key="7">
    <source>
        <dbReference type="ARBA" id="ARBA00037472"/>
    </source>
</evidence>
<dbReference type="GO" id="GO:0005886">
    <property type="term" value="C:plasma membrane"/>
    <property type="evidence" value="ECO:0007669"/>
    <property type="project" value="UniProtKB-SubCell"/>
</dbReference>
<protein>
    <recommendedName>
        <fullName evidence="8">Sphingoid long-chain base transporter RSB1</fullName>
    </recommendedName>
</protein>
<dbReference type="Pfam" id="PF04479">
    <property type="entry name" value="RTA1"/>
    <property type="match status" value="1"/>
</dbReference>
<gene>
    <name evidence="10" type="ORF">B9G98_00131</name>
</gene>
<dbReference type="GO" id="GO:0006869">
    <property type="term" value="P:lipid transport"/>
    <property type="evidence" value="ECO:0007669"/>
    <property type="project" value="UniProtKB-KW"/>
</dbReference>
<keyword evidence="5" id="KW-0813">Transport</keyword>
<keyword evidence="5" id="KW-0445">Lipid transport</keyword>
<dbReference type="Proteomes" id="UP000238350">
    <property type="component" value="Unassembled WGS sequence"/>
</dbReference>
<dbReference type="GO" id="GO:0000324">
    <property type="term" value="C:fungal-type vacuole"/>
    <property type="evidence" value="ECO:0007669"/>
    <property type="project" value="TreeGrafter"/>
</dbReference>
<dbReference type="AlphaFoldDB" id="A0A2T0FC10"/>
<feature type="transmembrane region" description="Helical" evidence="9">
    <location>
        <begin position="206"/>
        <end position="227"/>
    </location>
</feature>
<reference evidence="10 11" key="1">
    <citation type="submission" date="2017-04" db="EMBL/GenBank/DDBJ databases">
        <title>Genome sequencing of [Candida] sorbophila.</title>
        <authorList>
            <person name="Ahn J.O."/>
        </authorList>
    </citation>
    <scope>NUCLEOTIDE SEQUENCE [LARGE SCALE GENOMIC DNA]</scope>
    <source>
        <strain evidence="10 11">DS02</strain>
    </source>
</reference>
<evidence type="ECO:0000256" key="9">
    <source>
        <dbReference type="SAM" id="Phobius"/>
    </source>
</evidence>
<accession>A0A2T0FC10</accession>
<evidence type="ECO:0000256" key="5">
    <source>
        <dbReference type="ARBA" id="ARBA00023055"/>
    </source>
</evidence>
<dbReference type="EMBL" id="NDIQ01000001">
    <property type="protein sequence ID" value="PRT52511.1"/>
    <property type="molecule type" value="Genomic_DNA"/>
</dbReference>
<evidence type="ECO:0000313" key="11">
    <source>
        <dbReference type="Proteomes" id="UP000238350"/>
    </source>
</evidence>
<evidence type="ECO:0000256" key="8">
    <source>
        <dbReference type="ARBA" id="ARBA00041117"/>
    </source>
</evidence>
<comment type="similarity">
    <text evidence="2">Belongs to the lipid-translocating exporter (LTE) (TC 9.A.26.1) family.</text>
</comment>
<comment type="caution">
    <text evidence="10">The sequence shown here is derived from an EMBL/GenBank/DDBJ whole genome shotgun (WGS) entry which is preliminary data.</text>
</comment>
<dbReference type="PANTHER" id="PTHR31465">
    <property type="entry name" value="PROTEIN RTA1-RELATED"/>
    <property type="match status" value="1"/>
</dbReference>
<evidence type="ECO:0000256" key="4">
    <source>
        <dbReference type="ARBA" id="ARBA00022989"/>
    </source>
</evidence>
<dbReference type="PANTHER" id="PTHR31465:SF9">
    <property type="entry name" value="SPHINGOID LONG-CHAIN BASE TRANSPORTER RSB1"/>
    <property type="match status" value="1"/>
</dbReference>
<keyword evidence="3 9" id="KW-0812">Transmembrane</keyword>
<comment type="function">
    <text evidence="7">Catalyzes the ATP-dependent translocation of sphingoid long-chain bases (LCBs) from the cytoplasmic site toward the extracytoplasmic side of the membrane (flip-flop). Involved in the establishment of the functional lipid asymmetry of the plasma membrane. Regulates intracellular levels of LCBs, sphingolipid precursors that are growth inhibitory at increased levels.</text>
</comment>
<comment type="subcellular location">
    <subcellularLocation>
        <location evidence="1">Cell membrane</location>
        <topology evidence="1">Multi-pass membrane protein</topology>
    </subcellularLocation>
</comment>
<evidence type="ECO:0000256" key="2">
    <source>
        <dbReference type="ARBA" id="ARBA00009969"/>
    </source>
</evidence>
<sequence length="311" mass="35048">MPSYTHAEIITSSYKYLPNLPANMVGLVMYSLTFILQILFGTWTKQWWFLVCWFCATGLEVAGFSGRVASYYELQNKEAYKAQLVGTILAPAFHMAGIYYQLAKIITIYGQRFSPLKPMTYSAIFIVADVVSIVIQAAGGGTAAGGDDDNDRDTIRTGGWIMVAGIAVQVVMMSIFILAFSYVIWKIKTSNEAEYESRYAHVRRRPMFKFFIPALCVAILFIYIRSIYRLVELSEGWTGYLMTTERFFLVLDGLMVLIATVTLTVVHPGFCLGRDTIPVEGLHYKRGQAPPHTDEDEDKLNLYVAEEDASY</sequence>
<dbReference type="RefSeq" id="XP_024662457.1">
    <property type="nucleotide sequence ID" value="XM_024806689.1"/>
</dbReference>
<evidence type="ECO:0000256" key="6">
    <source>
        <dbReference type="ARBA" id="ARBA00023136"/>
    </source>
</evidence>
<dbReference type="GeneID" id="36513880"/>
<keyword evidence="6 9" id="KW-0472">Membrane</keyword>
<organism evidence="10 11">
    <name type="scientific">Wickerhamiella sorbophila</name>
    <dbReference type="NCBI Taxonomy" id="45607"/>
    <lineage>
        <taxon>Eukaryota</taxon>
        <taxon>Fungi</taxon>
        <taxon>Dikarya</taxon>
        <taxon>Ascomycota</taxon>
        <taxon>Saccharomycotina</taxon>
        <taxon>Dipodascomycetes</taxon>
        <taxon>Dipodascales</taxon>
        <taxon>Trichomonascaceae</taxon>
        <taxon>Wickerhamiella</taxon>
    </lineage>
</organism>
<evidence type="ECO:0000256" key="3">
    <source>
        <dbReference type="ARBA" id="ARBA00022692"/>
    </source>
</evidence>
<proteinExistence type="inferred from homology"/>
<feature type="transmembrane region" description="Helical" evidence="9">
    <location>
        <begin position="247"/>
        <end position="266"/>
    </location>
</feature>
<dbReference type="OrthoDB" id="3358017at2759"/>
<feature type="transmembrane region" description="Helical" evidence="9">
    <location>
        <begin position="159"/>
        <end position="185"/>
    </location>
</feature>
<feature type="transmembrane region" description="Helical" evidence="9">
    <location>
        <begin position="121"/>
        <end position="139"/>
    </location>
</feature>
<name>A0A2T0FC10_9ASCO</name>
<dbReference type="InterPro" id="IPR007568">
    <property type="entry name" value="RTA1"/>
</dbReference>
<feature type="transmembrane region" description="Helical" evidence="9">
    <location>
        <begin position="47"/>
        <end position="68"/>
    </location>
</feature>
<evidence type="ECO:0000256" key="1">
    <source>
        <dbReference type="ARBA" id="ARBA00004651"/>
    </source>
</evidence>
<feature type="transmembrane region" description="Helical" evidence="9">
    <location>
        <begin position="80"/>
        <end position="100"/>
    </location>
</feature>
<dbReference type="STRING" id="45607.A0A2T0FC10"/>
<feature type="transmembrane region" description="Helical" evidence="9">
    <location>
        <begin position="20"/>
        <end position="40"/>
    </location>
</feature>